<dbReference type="PROSITE" id="PS51257">
    <property type="entry name" value="PROKAR_LIPOPROTEIN"/>
    <property type="match status" value="1"/>
</dbReference>
<evidence type="ECO:0000256" key="1">
    <source>
        <dbReference type="ARBA" id="ARBA00010333"/>
    </source>
</evidence>
<evidence type="ECO:0000256" key="3">
    <source>
        <dbReference type="ARBA" id="ARBA00022729"/>
    </source>
</evidence>
<gene>
    <name evidence="6" type="primary">gltI_3</name>
    <name evidence="6" type="ORF">LMG29542_05931</name>
</gene>
<dbReference type="GO" id="GO:0006865">
    <property type="term" value="P:amino acid transport"/>
    <property type="evidence" value="ECO:0007669"/>
    <property type="project" value="TreeGrafter"/>
</dbReference>
<name>A0A6J5EQ54_9BURK</name>
<organism evidence="6 7">
    <name type="scientific">Paraburkholderia humisilvae</name>
    <dbReference type="NCBI Taxonomy" id="627669"/>
    <lineage>
        <taxon>Bacteria</taxon>
        <taxon>Pseudomonadati</taxon>
        <taxon>Pseudomonadota</taxon>
        <taxon>Betaproteobacteria</taxon>
        <taxon>Burkholderiales</taxon>
        <taxon>Burkholderiaceae</taxon>
        <taxon>Paraburkholderia</taxon>
    </lineage>
</organism>
<feature type="domain" description="Solute-binding protein family 3/N-terminal" evidence="5">
    <location>
        <begin position="46"/>
        <end position="278"/>
    </location>
</feature>
<dbReference type="AlphaFoldDB" id="A0A6J5EQ54"/>
<dbReference type="GO" id="GO:0030288">
    <property type="term" value="C:outer membrane-bounded periplasmic space"/>
    <property type="evidence" value="ECO:0007669"/>
    <property type="project" value="TreeGrafter"/>
</dbReference>
<evidence type="ECO:0000313" key="6">
    <source>
        <dbReference type="EMBL" id="CAB3768718.1"/>
    </source>
</evidence>
<dbReference type="PANTHER" id="PTHR30085">
    <property type="entry name" value="AMINO ACID ABC TRANSPORTER PERMEASE"/>
    <property type="match status" value="1"/>
</dbReference>
<dbReference type="GO" id="GO:0005576">
    <property type="term" value="C:extracellular region"/>
    <property type="evidence" value="ECO:0007669"/>
    <property type="project" value="TreeGrafter"/>
</dbReference>
<sequence>MKTLQSKSRHGMPVASLALLLCACFALPSQAQDLTGRLASIKARNTIVLGYRESSVPYSYYDNNEQVIGYSHDIAQEIVKELKSALNAPNLQVKMIAVNAQNRIPLIQNGTIDLECGGTTNNKERAQQVDFSNTISVTETRLLTKANSDIHSFKDLNGKTVAVTAGTTSERYLRSYVQQKNANITIIASRDHSASFLTLETGRAAAFFMDADVLASERATSRNPQDYVVTGEPQTHEAIACMLPKGEPGFKAIVDRTIARVETSGQGETLYKTWFMSPIAPKGINLNLPMSDALKAVFQHPNDQPMDD</sequence>
<dbReference type="EMBL" id="CADIKH010000038">
    <property type="protein sequence ID" value="CAB3768718.1"/>
    <property type="molecule type" value="Genomic_DNA"/>
</dbReference>
<evidence type="ECO:0000256" key="4">
    <source>
        <dbReference type="SAM" id="SignalP"/>
    </source>
</evidence>
<dbReference type="InterPro" id="IPR051455">
    <property type="entry name" value="Bact_solute-bind_prot3"/>
</dbReference>
<keyword evidence="7" id="KW-1185">Reference proteome</keyword>
<dbReference type="SUPFAM" id="SSF53850">
    <property type="entry name" value="Periplasmic binding protein-like II"/>
    <property type="match status" value="1"/>
</dbReference>
<feature type="chain" id="PRO_5027047278" evidence="4">
    <location>
        <begin position="32"/>
        <end position="308"/>
    </location>
</feature>
<proteinExistence type="inferred from homology"/>
<dbReference type="Proteomes" id="UP000494363">
    <property type="component" value="Unassembled WGS sequence"/>
</dbReference>
<dbReference type="PANTHER" id="PTHR30085:SF2">
    <property type="entry name" value="GLUTAMATE_ASPARTATE IMPORT SOLUTE-BINDING PROTEIN"/>
    <property type="match status" value="1"/>
</dbReference>
<evidence type="ECO:0000256" key="2">
    <source>
        <dbReference type="ARBA" id="ARBA00022448"/>
    </source>
</evidence>
<dbReference type="Pfam" id="PF00497">
    <property type="entry name" value="SBP_bac_3"/>
    <property type="match status" value="1"/>
</dbReference>
<dbReference type="CDD" id="cd13688">
    <property type="entry name" value="PBP2_GltI_DEBP"/>
    <property type="match status" value="1"/>
</dbReference>
<protein>
    <submittedName>
        <fullName evidence="6">Glutamate/aspartate import solute-binding protein</fullName>
    </submittedName>
</protein>
<dbReference type="SMART" id="SM00062">
    <property type="entry name" value="PBPb"/>
    <property type="match status" value="1"/>
</dbReference>
<evidence type="ECO:0000259" key="5">
    <source>
        <dbReference type="SMART" id="SM00062"/>
    </source>
</evidence>
<comment type="similarity">
    <text evidence="1">Belongs to the bacterial solute-binding protein 3 family.</text>
</comment>
<keyword evidence="2" id="KW-0813">Transport</keyword>
<keyword evidence="3 4" id="KW-0732">Signal</keyword>
<accession>A0A6J5EQ54</accession>
<feature type="signal peptide" evidence="4">
    <location>
        <begin position="1"/>
        <end position="31"/>
    </location>
</feature>
<dbReference type="Gene3D" id="3.40.190.10">
    <property type="entry name" value="Periplasmic binding protein-like II"/>
    <property type="match status" value="2"/>
</dbReference>
<reference evidence="6 7" key="1">
    <citation type="submission" date="2020-04" db="EMBL/GenBank/DDBJ databases">
        <authorList>
            <person name="De Canck E."/>
        </authorList>
    </citation>
    <scope>NUCLEOTIDE SEQUENCE [LARGE SCALE GENOMIC DNA]</scope>
    <source>
        <strain evidence="6 7">LMG 29542</strain>
    </source>
</reference>
<dbReference type="InterPro" id="IPR001638">
    <property type="entry name" value="Solute-binding_3/MltF_N"/>
</dbReference>
<evidence type="ECO:0000313" key="7">
    <source>
        <dbReference type="Proteomes" id="UP000494363"/>
    </source>
</evidence>